<gene>
    <name evidence="2" type="ORF">GJV85_13385</name>
</gene>
<feature type="transmembrane region" description="Helical" evidence="1">
    <location>
        <begin position="126"/>
        <end position="144"/>
    </location>
</feature>
<evidence type="ECO:0000313" key="2">
    <source>
        <dbReference type="EMBL" id="QSZ43163.1"/>
    </source>
</evidence>
<evidence type="ECO:0000256" key="1">
    <source>
        <dbReference type="SAM" id="Phobius"/>
    </source>
</evidence>
<keyword evidence="1" id="KW-0472">Membrane</keyword>
<reference evidence="2" key="1">
    <citation type="submission" date="2019-11" db="EMBL/GenBank/DDBJ databases">
        <authorList>
            <person name="Kojima H."/>
        </authorList>
    </citation>
    <scope>NUCLEOTIDE SEQUENCE</scope>
    <source>
        <strain evidence="2">H1576</strain>
        <plasmid evidence="2">pSULFM1</plasmid>
    </source>
</reference>
<geneLocation type="plasmid" evidence="2 3">
    <name>pSULFM1</name>
</geneLocation>
<protein>
    <submittedName>
        <fullName evidence="2">Uncharacterized protein</fullName>
    </submittedName>
</protein>
<keyword evidence="1" id="KW-1133">Transmembrane helix</keyword>
<sequence>MSKIKFFIHSILFLPATIIHELLHAFIAIIFMFFDIIINMIRAAIHIKTKPIVKVVGFNLIPNHETGNLGSVTYMNASPTQSILINLAPLLSLLIMIFTAIYLQYVSIEYVNILNFSIHNTYEYKHQDLIVFFIFIQLFIASKPSKTDIKNAFREVISLNFIVELILYSVIIYGYLLYLDGELINFFNGIGMTFVDKIRTLQ</sequence>
<evidence type="ECO:0000313" key="3">
    <source>
        <dbReference type="Proteomes" id="UP000671852"/>
    </source>
</evidence>
<dbReference type="KEGG" id="saqt:GJV85_13385"/>
<dbReference type="RefSeq" id="WP_207563260.1">
    <property type="nucleotide sequence ID" value="NZ_CP046073.1"/>
</dbReference>
<proteinExistence type="predicted"/>
<keyword evidence="2" id="KW-0614">Plasmid</keyword>
<organism evidence="2 3">
    <name type="scientific">Sulfurimonas aquatica</name>
    <dbReference type="NCBI Taxonomy" id="2672570"/>
    <lineage>
        <taxon>Bacteria</taxon>
        <taxon>Pseudomonadati</taxon>
        <taxon>Campylobacterota</taxon>
        <taxon>Epsilonproteobacteria</taxon>
        <taxon>Campylobacterales</taxon>
        <taxon>Sulfurimonadaceae</taxon>
        <taxon>Sulfurimonas</taxon>
    </lineage>
</organism>
<feature type="transmembrane region" description="Helical" evidence="1">
    <location>
        <begin position="156"/>
        <end position="178"/>
    </location>
</feature>
<accession>A0A975GE57</accession>
<keyword evidence="3" id="KW-1185">Reference proteome</keyword>
<dbReference type="AlphaFoldDB" id="A0A975GE57"/>
<reference evidence="2" key="2">
    <citation type="submission" date="2021-04" db="EMBL/GenBank/DDBJ databases">
        <title>Isolation and characterization of a novel species of the genus Sulfurimonas.</title>
        <authorList>
            <person name="Fukui M."/>
        </authorList>
    </citation>
    <scope>NUCLEOTIDE SEQUENCE</scope>
    <source>
        <strain evidence="2">H1576</strain>
        <plasmid evidence="2">pSULFM1</plasmid>
    </source>
</reference>
<keyword evidence="1" id="KW-0812">Transmembrane</keyword>
<feature type="transmembrane region" description="Helical" evidence="1">
    <location>
        <begin position="6"/>
        <end position="34"/>
    </location>
</feature>
<name>A0A975GE57_9BACT</name>
<feature type="transmembrane region" description="Helical" evidence="1">
    <location>
        <begin position="83"/>
        <end position="106"/>
    </location>
</feature>
<dbReference type="Proteomes" id="UP000671852">
    <property type="component" value="Plasmid pSULFM1"/>
</dbReference>
<dbReference type="EMBL" id="CP046073">
    <property type="protein sequence ID" value="QSZ43163.1"/>
    <property type="molecule type" value="Genomic_DNA"/>
</dbReference>